<evidence type="ECO:0000256" key="1">
    <source>
        <dbReference type="SAM" id="MobiDB-lite"/>
    </source>
</evidence>
<keyword evidence="2" id="KW-0812">Transmembrane</keyword>
<organism evidence="3 4">
    <name type="scientific">Kluyveromyces dobzhanskii CBS 2104</name>
    <dbReference type="NCBI Taxonomy" id="1427455"/>
    <lineage>
        <taxon>Eukaryota</taxon>
        <taxon>Fungi</taxon>
        <taxon>Dikarya</taxon>
        <taxon>Ascomycota</taxon>
        <taxon>Saccharomycotina</taxon>
        <taxon>Saccharomycetes</taxon>
        <taxon>Saccharomycetales</taxon>
        <taxon>Saccharomycetaceae</taxon>
        <taxon>Kluyveromyces</taxon>
    </lineage>
</organism>
<evidence type="ECO:0000256" key="2">
    <source>
        <dbReference type="SAM" id="Phobius"/>
    </source>
</evidence>
<reference evidence="3 4" key="1">
    <citation type="submission" date="2014-03" db="EMBL/GenBank/DDBJ databases">
        <title>The genome of Kluyveromyces dobzhanskii.</title>
        <authorList>
            <person name="Nystedt B."/>
            <person name="Astrom S."/>
        </authorList>
    </citation>
    <scope>NUCLEOTIDE SEQUENCE [LARGE SCALE GENOMIC DNA]</scope>
    <source>
        <strain evidence="3 4">CBS 2104</strain>
    </source>
</reference>
<keyword evidence="2" id="KW-1133">Transmembrane helix</keyword>
<proteinExistence type="predicted"/>
<name>A0A0A8L574_9SACH</name>
<comment type="caution">
    <text evidence="3">The sequence shown here is derived from an EMBL/GenBank/DDBJ whole genome shotgun (WGS) entry which is preliminary data.</text>
</comment>
<feature type="transmembrane region" description="Helical" evidence="2">
    <location>
        <begin position="26"/>
        <end position="55"/>
    </location>
</feature>
<sequence length="185" mass="20064">MYLPLLRRAVQEKNARGPAGVTTAMAVGWVVAAVALCSLSVGPLCITTYVFAALLSATNIAGYRVGQGGNVAERGYFDIVTTPIGTIQSNFTDLNPVESAFEGHFNGLTLIGNYDFNFIQNGSLFRRESQISRPVIHFNSKYGEHVAIHTSEISHEEVGQIIANTTADQPQNGKLNRRGWSFDAT</sequence>
<protein>
    <submittedName>
        <fullName evidence="3">WGS project CCBQ000000000 data, contig 00098</fullName>
    </submittedName>
</protein>
<dbReference type="AlphaFoldDB" id="A0A0A8L574"/>
<accession>A0A0A8L574</accession>
<dbReference type="EMBL" id="CCBQ010000025">
    <property type="protein sequence ID" value="CDO93409.1"/>
    <property type="molecule type" value="Genomic_DNA"/>
</dbReference>
<evidence type="ECO:0000313" key="4">
    <source>
        <dbReference type="Proteomes" id="UP000031516"/>
    </source>
</evidence>
<gene>
    <name evidence="3" type="ORF">KLDO_g1708</name>
</gene>
<keyword evidence="2" id="KW-0472">Membrane</keyword>
<dbReference type="Proteomes" id="UP000031516">
    <property type="component" value="Unassembled WGS sequence"/>
</dbReference>
<feature type="region of interest" description="Disordered" evidence="1">
    <location>
        <begin position="166"/>
        <end position="185"/>
    </location>
</feature>
<keyword evidence="4" id="KW-1185">Reference proteome</keyword>
<evidence type="ECO:0000313" key="3">
    <source>
        <dbReference type="EMBL" id="CDO93409.1"/>
    </source>
</evidence>